<evidence type="ECO:0000256" key="1">
    <source>
        <dbReference type="ARBA" id="ARBA00022679"/>
    </source>
</evidence>
<dbReference type="Gene3D" id="3.40.1190.20">
    <property type="match status" value="1"/>
</dbReference>
<evidence type="ECO:0000313" key="5">
    <source>
        <dbReference type="Proteomes" id="UP000294682"/>
    </source>
</evidence>
<dbReference type="Pfam" id="PF00294">
    <property type="entry name" value="PfkB"/>
    <property type="match status" value="1"/>
</dbReference>
<reference evidence="4 5" key="1">
    <citation type="submission" date="2019-03" db="EMBL/GenBank/DDBJ databases">
        <title>Genomic Encyclopedia of Type Strains, Phase IV (KMG-IV): sequencing the most valuable type-strain genomes for metagenomic binning, comparative biology and taxonomic classification.</title>
        <authorList>
            <person name="Goeker M."/>
        </authorList>
    </citation>
    <scope>NUCLEOTIDE SEQUENCE [LARGE SCALE GENOMIC DNA]</scope>
    <source>
        <strain evidence="4 5">DSM 100433</strain>
    </source>
</reference>
<comment type="caution">
    <text evidence="4">The sequence shown here is derived from an EMBL/GenBank/DDBJ whole genome shotgun (WGS) entry which is preliminary data.</text>
</comment>
<keyword evidence="1" id="KW-0808">Transferase</keyword>
<dbReference type="InterPro" id="IPR029056">
    <property type="entry name" value="Ribokinase-like"/>
</dbReference>
<keyword evidence="2" id="KW-0418">Kinase</keyword>
<dbReference type="PANTHER" id="PTHR10584">
    <property type="entry name" value="SUGAR KINASE"/>
    <property type="match status" value="1"/>
</dbReference>
<accession>A0A9X8UHU5</accession>
<evidence type="ECO:0000256" key="2">
    <source>
        <dbReference type="ARBA" id="ARBA00022777"/>
    </source>
</evidence>
<dbReference type="GO" id="GO:0016301">
    <property type="term" value="F:kinase activity"/>
    <property type="evidence" value="ECO:0007669"/>
    <property type="project" value="UniProtKB-KW"/>
</dbReference>
<dbReference type="Proteomes" id="UP000294682">
    <property type="component" value="Unassembled WGS sequence"/>
</dbReference>
<dbReference type="AlphaFoldDB" id="A0A9X8UHU5"/>
<proteinExistence type="predicted"/>
<dbReference type="EMBL" id="SLUK01000011">
    <property type="protein sequence ID" value="TCL42277.1"/>
    <property type="molecule type" value="Genomic_DNA"/>
</dbReference>
<dbReference type="InterPro" id="IPR011611">
    <property type="entry name" value="PfkB_dom"/>
</dbReference>
<gene>
    <name evidence="4" type="ORF">EDD78_11140</name>
</gene>
<sequence>MLKIVGIGDNVVDRYLYKKKMYPGGNAVNVPVLAHKTGRAEAAYIGTVGTDYAGSHIVDSLKREGLDVSHVKIKEGETAYADVTLVDSDRVFIGGIDGVSHDIEITEELKKYMAGFNLIHTSCYSGLDEKLPELHKIGVPIAYDYSDKPHWNNLKRTLPYVTYAIFSGGSAKEEELKVLMEGVGTHGPKQVLMTMGSRGSMLYDVESRKFYQQGIYPVENIVDTMGAGDSFIARYFVGIYDGEAIGESMENAAEFAAKNCLVSGTFGYETDIK</sequence>
<organism evidence="4 5">
    <name type="scientific">Harryflintia acetispora</name>
    <dbReference type="NCBI Taxonomy" id="1849041"/>
    <lineage>
        <taxon>Bacteria</taxon>
        <taxon>Bacillati</taxon>
        <taxon>Bacillota</taxon>
        <taxon>Clostridia</taxon>
        <taxon>Eubacteriales</taxon>
        <taxon>Oscillospiraceae</taxon>
        <taxon>Harryflintia</taxon>
    </lineage>
</organism>
<dbReference type="SUPFAM" id="SSF53613">
    <property type="entry name" value="Ribokinase-like"/>
    <property type="match status" value="1"/>
</dbReference>
<dbReference type="PANTHER" id="PTHR10584:SF166">
    <property type="entry name" value="RIBOKINASE"/>
    <property type="match status" value="1"/>
</dbReference>
<keyword evidence="5" id="KW-1185">Reference proteome</keyword>
<evidence type="ECO:0000259" key="3">
    <source>
        <dbReference type="Pfam" id="PF00294"/>
    </source>
</evidence>
<evidence type="ECO:0000313" key="4">
    <source>
        <dbReference type="EMBL" id="TCL42277.1"/>
    </source>
</evidence>
<protein>
    <submittedName>
        <fullName evidence="4">Fructoselysine 6-kinase</fullName>
    </submittedName>
</protein>
<feature type="domain" description="Carbohydrate kinase PfkB" evidence="3">
    <location>
        <begin position="20"/>
        <end position="265"/>
    </location>
</feature>
<name>A0A9X8UHU5_9FIRM</name>
<dbReference type="RefSeq" id="WP_159448969.1">
    <property type="nucleotide sequence ID" value="NZ_JADNAH010000011.1"/>
</dbReference>